<protein>
    <submittedName>
        <fullName evidence="2">Transcriptional regulator</fullName>
    </submittedName>
</protein>
<dbReference type="InterPro" id="IPR001387">
    <property type="entry name" value="Cro/C1-type_HTH"/>
</dbReference>
<evidence type="ECO:0000313" key="2">
    <source>
        <dbReference type="EMBL" id="GFE10839.1"/>
    </source>
</evidence>
<sequence length="275" mass="30819">MSERKPEPVNGLEWFGREVEEALRHKGATQQELADFTGYKAPYVSKVKSGKALASPHFAERCDLFFNTSGYFARLLARVSKHGHPEWFVPYLNLEEKAAQVLDFSPFLIMGILQTPTYAEALFRAAHPRDCDDMIKEEVNLRLARRSVLERPEPPLLWVVLDASCLRREVGGREVMRGQMEHLLQVGQTPNVTVQVLPFDSGAPPAAEAFTLLTFDDDEDSAPVLYSEAQGLGRVIDSASVVATGTDRYERLRADALSPEQSLRALREAIKEYAQ</sequence>
<proteinExistence type="predicted"/>
<name>A0A640SHK3_9ACTN</name>
<evidence type="ECO:0000259" key="1">
    <source>
        <dbReference type="Pfam" id="PF19054"/>
    </source>
</evidence>
<gene>
    <name evidence="2" type="ORF">Scani_71070</name>
</gene>
<dbReference type="EMBL" id="BLIN01000005">
    <property type="protein sequence ID" value="GFE10839.1"/>
    <property type="molecule type" value="Genomic_DNA"/>
</dbReference>
<dbReference type="OrthoDB" id="2897536at2"/>
<dbReference type="AlphaFoldDB" id="A0A640SHK3"/>
<dbReference type="Proteomes" id="UP000435837">
    <property type="component" value="Unassembled WGS sequence"/>
</dbReference>
<dbReference type="GO" id="GO:0003677">
    <property type="term" value="F:DNA binding"/>
    <property type="evidence" value="ECO:0007669"/>
    <property type="project" value="InterPro"/>
</dbReference>
<dbReference type="Pfam" id="PF19054">
    <property type="entry name" value="DUF5753"/>
    <property type="match status" value="1"/>
</dbReference>
<accession>A0A640SHK3</accession>
<dbReference type="InterPro" id="IPR043917">
    <property type="entry name" value="DUF5753"/>
</dbReference>
<evidence type="ECO:0000313" key="3">
    <source>
        <dbReference type="Proteomes" id="UP000435837"/>
    </source>
</evidence>
<reference evidence="2 3" key="1">
    <citation type="submission" date="2019-12" db="EMBL/GenBank/DDBJ databases">
        <title>Whole genome shotgun sequence of Streptomyces caniferus NBRC 15389.</title>
        <authorList>
            <person name="Ichikawa N."/>
            <person name="Kimura A."/>
            <person name="Kitahashi Y."/>
            <person name="Komaki H."/>
            <person name="Tamura T."/>
        </authorList>
    </citation>
    <scope>NUCLEOTIDE SEQUENCE [LARGE SCALE GENOMIC DNA]</scope>
    <source>
        <strain evidence="2 3">NBRC 15389</strain>
    </source>
</reference>
<organism evidence="2 3">
    <name type="scientific">Streptomyces caniferus</name>
    <dbReference type="NCBI Taxonomy" id="285557"/>
    <lineage>
        <taxon>Bacteria</taxon>
        <taxon>Bacillati</taxon>
        <taxon>Actinomycetota</taxon>
        <taxon>Actinomycetes</taxon>
        <taxon>Kitasatosporales</taxon>
        <taxon>Streptomycetaceae</taxon>
        <taxon>Streptomyces</taxon>
    </lineage>
</organism>
<dbReference type="CDD" id="cd00093">
    <property type="entry name" value="HTH_XRE"/>
    <property type="match status" value="1"/>
</dbReference>
<feature type="domain" description="DUF5753" evidence="1">
    <location>
        <begin position="91"/>
        <end position="268"/>
    </location>
</feature>
<dbReference type="InterPro" id="IPR010982">
    <property type="entry name" value="Lambda_DNA-bd_dom_sf"/>
</dbReference>
<dbReference type="RefSeq" id="WP_159481602.1">
    <property type="nucleotide sequence ID" value="NZ_BAAATH010000012.1"/>
</dbReference>
<comment type="caution">
    <text evidence="2">The sequence shown here is derived from an EMBL/GenBank/DDBJ whole genome shotgun (WGS) entry which is preliminary data.</text>
</comment>
<dbReference type="SUPFAM" id="SSF47413">
    <property type="entry name" value="lambda repressor-like DNA-binding domains"/>
    <property type="match status" value="1"/>
</dbReference>